<evidence type="ECO:0000313" key="1">
    <source>
        <dbReference type="EMBL" id="KAJ8352079.1"/>
    </source>
</evidence>
<organism evidence="1 2">
    <name type="scientific">Synaphobranchus kaupii</name>
    <name type="common">Kaup's arrowtooth eel</name>
    <dbReference type="NCBI Taxonomy" id="118154"/>
    <lineage>
        <taxon>Eukaryota</taxon>
        <taxon>Metazoa</taxon>
        <taxon>Chordata</taxon>
        <taxon>Craniata</taxon>
        <taxon>Vertebrata</taxon>
        <taxon>Euteleostomi</taxon>
        <taxon>Actinopterygii</taxon>
        <taxon>Neopterygii</taxon>
        <taxon>Teleostei</taxon>
        <taxon>Anguilliformes</taxon>
        <taxon>Synaphobranchidae</taxon>
        <taxon>Synaphobranchus</taxon>
    </lineage>
</organism>
<proteinExistence type="predicted"/>
<gene>
    <name evidence="1" type="ORF">SKAU_G00235550</name>
</gene>
<evidence type="ECO:0008006" key="3">
    <source>
        <dbReference type="Google" id="ProtNLM"/>
    </source>
</evidence>
<dbReference type="OrthoDB" id="10059413at2759"/>
<protein>
    <recommendedName>
        <fullName evidence="3">Transposase</fullName>
    </recommendedName>
</protein>
<dbReference type="InterPro" id="IPR042566">
    <property type="entry name" value="L1_C"/>
</dbReference>
<keyword evidence="2" id="KW-1185">Reference proteome</keyword>
<sequence length="133" mass="15360">MEGLAEICRTTALVETKLSTLITIDEVENPGQETDPDPYWKFLRSSDRDLVLRAARNKGKLSWGNNNIMLFPDYSKAKQMKRDKFKEYKKKLHEQEVSFSMLYPAKLKIETKDGVKTFECPRGTAMAFIDAMM</sequence>
<dbReference type="PANTHER" id="PTHR11505">
    <property type="entry name" value="L1 TRANSPOSABLE ELEMENT-RELATED"/>
    <property type="match status" value="1"/>
</dbReference>
<dbReference type="EMBL" id="JAINUF010000008">
    <property type="protein sequence ID" value="KAJ8352079.1"/>
    <property type="molecule type" value="Genomic_DNA"/>
</dbReference>
<name>A0A9Q1F6Y1_SYNKA</name>
<comment type="caution">
    <text evidence="1">The sequence shown here is derived from an EMBL/GenBank/DDBJ whole genome shotgun (WGS) entry which is preliminary data.</text>
</comment>
<dbReference type="AlphaFoldDB" id="A0A9Q1F6Y1"/>
<dbReference type="InterPro" id="IPR004244">
    <property type="entry name" value="Transposase_22"/>
</dbReference>
<dbReference type="Proteomes" id="UP001152622">
    <property type="component" value="Chromosome 8"/>
</dbReference>
<reference evidence="1" key="1">
    <citation type="journal article" date="2023" name="Science">
        <title>Genome structures resolve the early diversification of teleost fishes.</title>
        <authorList>
            <person name="Parey E."/>
            <person name="Louis A."/>
            <person name="Montfort J."/>
            <person name="Bouchez O."/>
            <person name="Roques C."/>
            <person name="Iampietro C."/>
            <person name="Lluch J."/>
            <person name="Castinel A."/>
            <person name="Donnadieu C."/>
            <person name="Desvignes T."/>
            <person name="Floi Bucao C."/>
            <person name="Jouanno E."/>
            <person name="Wen M."/>
            <person name="Mejri S."/>
            <person name="Dirks R."/>
            <person name="Jansen H."/>
            <person name="Henkel C."/>
            <person name="Chen W.J."/>
            <person name="Zahm M."/>
            <person name="Cabau C."/>
            <person name="Klopp C."/>
            <person name="Thompson A.W."/>
            <person name="Robinson-Rechavi M."/>
            <person name="Braasch I."/>
            <person name="Lecointre G."/>
            <person name="Bobe J."/>
            <person name="Postlethwait J.H."/>
            <person name="Berthelot C."/>
            <person name="Roest Crollius H."/>
            <person name="Guiguen Y."/>
        </authorList>
    </citation>
    <scope>NUCLEOTIDE SEQUENCE</scope>
    <source>
        <strain evidence="1">WJC10195</strain>
    </source>
</reference>
<dbReference type="Gene3D" id="3.30.250.20">
    <property type="entry name" value="L1 transposable element, C-terminal domain"/>
    <property type="match status" value="1"/>
</dbReference>
<accession>A0A9Q1F6Y1</accession>
<evidence type="ECO:0000313" key="2">
    <source>
        <dbReference type="Proteomes" id="UP001152622"/>
    </source>
</evidence>